<accession>A0A5J6F5Z5</accession>
<dbReference type="Pfam" id="PF18067">
    <property type="entry name" value="Lipase_C"/>
    <property type="match status" value="1"/>
</dbReference>
<feature type="chain" id="PRO_5023841140" evidence="1">
    <location>
        <begin position="32"/>
        <end position="470"/>
    </location>
</feature>
<keyword evidence="5" id="KW-1185">Reference proteome</keyword>
<evidence type="ECO:0000259" key="3">
    <source>
        <dbReference type="Pfam" id="PF21768"/>
    </source>
</evidence>
<dbReference type="InterPro" id="IPR040664">
    <property type="entry name" value="AFL_C"/>
</dbReference>
<evidence type="ECO:0000256" key="1">
    <source>
        <dbReference type="SAM" id="SignalP"/>
    </source>
</evidence>
<dbReference type="Proteomes" id="UP000326178">
    <property type="component" value="Chromosome"/>
</dbReference>
<name>A0A5J6F5Z5_9ACTN</name>
<dbReference type="Gene3D" id="2.60.40.2190">
    <property type="match status" value="1"/>
</dbReference>
<dbReference type="InterPro" id="IPR006311">
    <property type="entry name" value="TAT_signal"/>
</dbReference>
<dbReference type="Pfam" id="PF01674">
    <property type="entry name" value="Lipase_2"/>
    <property type="match status" value="1"/>
</dbReference>
<organism evidence="4 5">
    <name type="scientific">Streptomyces nitrosporeus</name>
    <dbReference type="NCBI Taxonomy" id="28894"/>
    <lineage>
        <taxon>Bacteria</taxon>
        <taxon>Bacillati</taxon>
        <taxon>Actinomycetota</taxon>
        <taxon>Actinomycetes</taxon>
        <taxon>Kitasatosporales</taxon>
        <taxon>Streptomycetaceae</taxon>
        <taxon>Streptomyces</taxon>
    </lineage>
</organism>
<dbReference type="AlphaFoldDB" id="A0A5J6F5Z5"/>
<dbReference type="Gene3D" id="2.60.40.2200">
    <property type="match status" value="1"/>
</dbReference>
<dbReference type="SUPFAM" id="SSF53474">
    <property type="entry name" value="alpha/beta-Hydrolases"/>
    <property type="match status" value="1"/>
</dbReference>
<evidence type="ECO:0000313" key="5">
    <source>
        <dbReference type="Proteomes" id="UP000326178"/>
    </source>
</evidence>
<proteinExistence type="predicted"/>
<evidence type="ECO:0000313" key="4">
    <source>
        <dbReference type="EMBL" id="QEU71377.1"/>
    </source>
</evidence>
<dbReference type="KEGG" id="snk:CP967_04900"/>
<dbReference type="GO" id="GO:0016042">
    <property type="term" value="P:lipid catabolic process"/>
    <property type="evidence" value="ECO:0007669"/>
    <property type="project" value="InterPro"/>
</dbReference>
<dbReference type="InterPro" id="IPR002918">
    <property type="entry name" value="Lipase_EstA/Esterase_EstB"/>
</dbReference>
<dbReference type="InterPro" id="IPR049036">
    <property type="entry name" value="AF_1763-like_C"/>
</dbReference>
<dbReference type="PROSITE" id="PS51318">
    <property type="entry name" value="TAT"/>
    <property type="match status" value="1"/>
</dbReference>
<dbReference type="OrthoDB" id="8871309at2"/>
<feature type="signal peptide" evidence="1">
    <location>
        <begin position="1"/>
        <end position="31"/>
    </location>
</feature>
<dbReference type="RefSeq" id="WP_150486740.1">
    <property type="nucleotide sequence ID" value="NZ_BMUV01000007.1"/>
</dbReference>
<dbReference type="InterPro" id="IPR029058">
    <property type="entry name" value="AB_hydrolase_fold"/>
</dbReference>
<dbReference type="Gene3D" id="3.40.50.1820">
    <property type="entry name" value="alpha/beta hydrolase"/>
    <property type="match status" value="1"/>
</dbReference>
<dbReference type="Pfam" id="PF21768">
    <property type="entry name" value="AF_1763-like_C"/>
    <property type="match status" value="1"/>
</dbReference>
<feature type="domain" description="AF-1763-like C-terminal" evidence="3">
    <location>
        <begin position="344"/>
        <end position="459"/>
    </location>
</feature>
<dbReference type="PANTHER" id="PTHR32015">
    <property type="entry name" value="FASTING INDUCED LIPASE"/>
    <property type="match status" value="1"/>
</dbReference>
<feature type="domain" description="AFL C-terminal" evidence="2">
    <location>
        <begin position="233"/>
        <end position="325"/>
    </location>
</feature>
<dbReference type="EMBL" id="CP023702">
    <property type="protein sequence ID" value="QEU71377.1"/>
    <property type="molecule type" value="Genomic_DNA"/>
</dbReference>
<gene>
    <name evidence="4" type="ORF">CP967_04900</name>
</gene>
<keyword evidence="4" id="KW-0378">Hydrolase</keyword>
<dbReference type="PANTHER" id="PTHR32015:SF1">
    <property type="entry name" value="LIPASE"/>
    <property type="match status" value="1"/>
</dbReference>
<dbReference type="GO" id="GO:0016298">
    <property type="term" value="F:lipase activity"/>
    <property type="evidence" value="ECO:0007669"/>
    <property type="project" value="TreeGrafter"/>
</dbReference>
<reference evidence="4 5" key="1">
    <citation type="submission" date="2017-09" db="EMBL/GenBank/DDBJ databases">
        <authorList>
            <person name="Lee N."/>
            <person name="Cho B.-K."/>
        </authorList>
    </citation>
    <scope>NUCLEOTIDE SEQUENCE [LARGE SCALE GENOMIC DNA]</scope>
    <source>
        <strain evidence="4 5">ATCC 12769</strain>
    </source>
</reference>
<keyword evidence="1" id="KW-0732">Signal</keyword>
<protein>
    <submittedName>
        <fullName evidence="4">Alpha/beta hydrolase</fullName>
    </submittedName>
</protein>
<sequence length="470" mass="49807">MPAPPTIHRHPGRIALLAVLLALAGALAAPAAPTAAATGAAAPGRPAAVTGPVPAVRSAVNPVIFVHGQHGSAQQWESQAKRFSSNGYRDDQLYVHEWDTSAATDDHAVESLEHLVDSVRARTGADRVDLLAHSRGTRVAHAYLADPARAAEVAGYVNLDGRSADAPPGGVPTLAIWSSLQPEGSIGGAVNVYEPDAAHTQSATSAESFAHVYAFLRGRPPLTTRVLPEPPDRVRISGRVAHFPQNTGLAGRLELWRLDPATGARRGLLPLRVVRTGADGAFGPLGVDGRGHYELAFVRPGERTNHFYTEPFERSDHFVRLLVSPPGGVADRIDACPGRTALTVVRAKEWWSGTADDDRLSIGGTDVLNPAVSPRLRQILGLFAFDKDCDGQSHLDAALPPFDRVPFLTATDLSLPATAQADGSVAVTQTPRGADGVRETLTVRNWSADRHTVSVQFKDYVDIPSALTGG</sequence>
<evidence type="ECO:0000259" key="2">
    <source>
        <dbReference type="Pfam" id="PF18067"/>
    </source>
</evidence>